<evidence type="ECO:0000313" key="2">
    <source>
        <dbReference type="Proteomes" id="UP000789366"/>
    </source>
</evidence>
<name>A0ACA9KVH9_9GLOM</name>
<reference evidence="1" key="1">
    <citation type="submission" date="2021-06" db="EMBL/GenBank/DDBJ databases">
        <authorList>
            <person name="Kallberg Y."/>
            <person name="Tangrot J."/>
            <person name="Rosling A."/>
        </authorList>
    </citation>
    <scope>NUCLEOTIDE SEQUENCE</scope>
    <source>
        <strain evidence="1">28 12/20/2015</strain>
    </source>
</reference>
<keyword evidence="2" id="KW-1185">Reference proteome</keyword>
<proteinExistence type="predicted"/>
<dbReference type="Proteomes" id="UP000789366">
    <property type="component" value="Unassembled WGS sequence"/>
</dbReference>
<comment type="caution">
    <text evidence="1">The sequence shown here is derived from an EMBL/GenBank/DDBJ whole genome shotgun (WGS) entry which is preliminary data.</text>
</comment>
<protein>
    <submittedName>
        <fullName evidence="1">3548_t:CDS:1</fullName>
    </submittedName>
</protein>
<organism evidence="1 2">
    <name type="scientific">Cetraspora pellucida</name>
    <dbReference type="NCBI Taxonomy" id="1433469"/>
    <lineage>
        <taxon>Eukaryota</taxon>
        <taxon>Fungi</taxon>
        <taxon>Fungi incertae sedis</taxon>
        <taxon>Mucoromycota</taxon>
        <taxon>Glomeromycotina</taxon>
        <taxon>Glomeromycetes</taxon>
        <taxon>Diversisporales</taxon>
        <taxon>Gigasporaceae</taxon>
        <taxon>Cetraspora</taxon>
    </lineage>
</organism>
<gene>
    <name evidence="1" type="ORF">SPELUC_LOCUS2770</name>
</gene>
<dbReference type="EMBL" id="CAJVPW010001950">
    <property type="protein sequence ID" value="CAG8495736.1"/>
    <property type="molecule type" value="Genomic_DNA"/>
</dbReference>
<accession>A0ACA9KVH9</accession>
<sequence>MWENVLNDLTPGDSDHDFGSMNRGNTQEDSKPPSNESLLDNPNPLMDHEQQPTPDQQTIQLLQLLANALKLSQEPQVELGERNVVNYPMFSGRNQDPMEWIESITRAFNANNIQEARRIIIASAHLSDLAALWWESLRNQGIEIRYWNNETMLGQSFEPVPRINQGTNVRSVTSSRPITSPYVTTQAPISPLHRPMYPINQPVTSAQPPNASIEQVMALLREVAMAEAYMAKRKRVDEEPAEVEPSSGNSRSDGDI</sequence>
<evidence type="ECO:0000313" key="1">
    <source>
        <dbReference type="EMBL" id="CAG8495736.1"/>
    </source>
</evidence>